<evidence type="ECO:0000256" key="6">
    <source>
        <dbReference type="ARBA" id="ARBA00022824"/>
    </source>
</evidence>
<keyword evidence="12 13" id="KW-0472">Membrane</keyword>
<dbReference type="GO" id="GO:0003865">
    <property type="term" value="F:3-oxo-5-alpha-steroid 4-dehydrogenase activity"/>
    <property type="evidence" value="ECO:0007669"/>
    <property type="project" value="TreeGrafter"/>
</dbReference>
<dbReference type="PANTHER" id="PTHR10556">
    <property type="entry name" value="3-OXO-5-ALPHA-STEROID 4-DEHYDROGENASE"/>
    <property type="match status" value="1"/>
</dbReference>
<feature type="transmembrane region" description="Helical" evidence="13">
    <location>
        <begin position="133"/>
        <end position="149"/>
    </location>
</feature>
<reference evidence="15 16" key="1">
    <citation type="journal article" date="2008" name="Nature">
        <title>The Phaeodactylum genome reveals the evolutionary history of diatom genomes.</title>
        <authorList>
            <person name="Bowler C."/>
            <person name="Allen A.E."/>
            <person name="Badger J.H."/>
            <person name="Grimwood J."/>
            <person name="Jabbari K."/>
            <person name="Kuo A."/>
            <person name="Maheswari U."/>
            <person name="Martens C."/>
            <person name="Maumus F."/>
            <person name="Otillar R.P."/>
            <person name="Rayko E."/>
            <person name="Salamov A."/>
            <person name="Vandepoele K."/>
            <person name="Beszteri B."/>
            <person name="Gruber A."/>
            <person name="Heijde M."/>
            <person name="Katinka M."/>
            <person name="Mock T."/>
            <person name="Valentin K."/>
            <person name="Verret F."/>
            <person name="Berges J.A."/>
            <person name="Brownlee C."/>
            <person name="Cadoret J.P."/>
            <person name="Chiovitti A."/>
            <person name="Choi C.J."/>
            <person name="Coesel S."/>
            <person name="De Martino A."/>
            <person name="Detter J.C."/>
            <person name="Durkin C."/>
            <person name="Falciatore A."/>
            <person name="Fournet J."/>
            <person name="Haruta M."/>
            <person name="Huysman M.J."/>
            <person name="Jenkins B.D."/>
            <person name="Jiroutova K."/>
            <person name="Jorgensen R.E."/>
            <person name="Joubert Y."/>
            <person name="Kaplan A."/>
            <person name="Kroger N."/>
            <person name="Kroth P.G."/>
            <person name="La Roche J."/>
            <person name="Lindquist E."/>
            <person name="Lommer M."/>
            <person name="Martin-Jezequel V."/>
            <person name="Lopez P.J."/>
            <person name="Lucas S."/>
            <person name="Mangogna M."/>
            <person name="McGinnis K."/>
            <person name="Medlin L.K."/>
            <person name="Montsant A."/>
            <person name="Oudot-Le Secq M.P."/>
            <person name="Napoli C."/>
            <person name="Obornik M."/>
            <person name="Parker M.S."/>
            <person name="Petit J.L."/>
            <person name="Porcel B.M."/>
            <person name="Poulsen N."/>
            <person name="Robison M."/>
            <person name="Rychlewski L."/>
            <person name="Rynearson T.A."/>
            <person name="Schmutz J."/>
            <person name="Shapiro H."/>
            <person name="Siaut M."/>
            <person name="Stanley M."/>
            <person name="Sussman M.R."/>
            <person name="Taylor A.R."/>
            <person name="Vardi A."/>
            <person name="von Dassow P."/>
            <person name="Vyverman W."/>
            <person name="Willis A."/>
            <person name="Wyrwicz L.S."/>
            <person name="Rokhsar D.S."/>
            <person name="Weissenbach J."/>
            <person name="Armbrust E.V."/>
            <person name="Green B.R."/>
            <person name="Van de Peer Y."/>
            <person name="Grigoriev I.V."/>
        </authorList>
    </citation>
    <scope>NUCLEOTIDE SEQUENCE [LARGE SCALE GENOMIC DNA]</scope>
    <source>
        <strain evidence="15 16">CCAP 1055/1</strain>
    </source>
</reference>
<gene>
    <name evidence="15" type="primary">DET2</name>
    <name evidence="15" type="ORF">PHATRDRAFT_17044</name>
</gene>
<name>B7GEG4_PHATC</name>
<evidence type="ECO:0000313" key="15">
    <source>
        <dbReference type="EMBL" id="EEC43004.1"/>
    </source>
</evidence>
<dbReference type="Pfam" id="PF02544">
    <property type="entry name" value="Steroid_dh"/>
    <property type="match status" value="1"/>
</dbReference>
<keyword evidence="6" id="KW-0256">Endoplasmic reticulum</keyword>
<organism evidence="15 16">
    <name type="scientific">Phaeodactylum tricornutum (strain CCAP 1055/1)</name>
    <dbReference type="NCBI Taxonomy" id="556484"/>
    <lineage>
        <taxon>Eukaryota</taxon>
        <taxon>Sar</taxon>
        <taxon>Stramenopiles</taxon>
        <taxon>Ochrophyta</taxon>
        <taxon>Bacillariophyta</taxon>
        <taxon>Bacillariophyceae</taxon>
        <taxon>Bacillariophycidae</taxon>
        <taxon>Naviculales</taxon>
        <taxon>Phaeodactylaceae</taxon>
        <taxon>Phaeodactylum</taxon>
    </lineage>
</organism>
<keyword evidence="16" id="KW-1185">Reference proteome</keyword>
<dbReference type="PANTHER" id="PTHR10556:SF57">
    <property type="entry name" value="3-OXO-5-ALPHA-STEROID 4-DEHYDROGENASE 1"/>
    <property type="match status" value="1"/>
</dbReference>
<dbReference type="Proteomes" id="UP000000759">
    <property type="component" value="Chromosome 31"/>
</dbReference>
<proteinExistence type="inferred from homology"/>
<evidence type="ECO:0000256" key="4">
    <source>
        <dbReference type="ARBA" id="ARBA00022692"/>
    </source>
</evidence>
<dbReference type="OrthoDB" id="5788137at2759"/>
<dbReference type="InParanoid" id="B7GEG4"/>
<feature type="non-terminal residue" evidence="15">
    <location>
        <position position="1"/>
    </location>
</feature>
<dbReference type="EMBL" id="CM000633">
    <property type="protein sequence ID" value="EEC43004.1"/>
    <property type="molecule type" value="Genomic_DNA"/>
</dbReference>
<evidence type="ECO:0000259" key="14">
    <source>
        <dbReference type="Pfam" id="PF02544"/>
    </source>
</evidence>
<keyword evidence="11" id="KW-0443">Lipid metabolism</keyword>
<evidence type="ECO:0000256" key="5">
    <source>
        <dbReference type="ARBA" id="ARBA00022782"/>
    </source>
</evidence>
<evidence type="ECO:0000256" key="8">
    <source>
        <dbReference type="ARBA" id="ARBA00022857"/>
    </source>
</evidence>
<dbReference type="GO" id="GO:0006694">
    <property type="term" value="P:steroid biosynthetic process"/>
    <property type="evidence" value="ECO:0007669"/>
    <property type="project" value="TreeGrafter"/>
</dbReference>
<keyword evidence="4 13" id="KW-0812">Transmembrane</keyword>
<keyword evidence="7" id="KW-0492">Microsome</keyword>
<evidence type="ECO:0000256" key="13">
    <source>
        <dbReference type="SAM" id="Phobius"/>
    </source>
</evidence>
<evidence type="ECO:0000256" key="12">
    <source>
        <dbReference type="ARBA" id="ARBA00023136"/>
    </source>
</evidence>
<evidence type="ECO:0000256" key="9">
    <source>
        <dbReference type="ARBA" id="ARBA00022989"/>
    </source>
</evidence>
<comment type="subcellular location">
    <subcellularLocation>
        <location evidence="1">Endoplasmic reticulum membrane</location>
        <topology evidence="1">Multi-pass membrane protein</topology>
    </subcellularLocation>
    <subcellularLocation>
        <location evidence="2">Microsome membrane</location>
    </subcellularLocation>
</comment>
<feature type="transmembrane region" description="Helical" evidence="13">
    <location>
        <begin position="64"/>
        <end position="83"/>
    </location>
</feature>
<dbReference type="PaxDb" id="2850-Phatr17044"/>
<accession>B7GEG4</accession>
<keyword evidence="5" id="KW-0221">Differentiation</keyword>
<dbReference type="InterPro" id="IPR039357">
    <property type="entry name" value="SRD5A/TECR"/>
</dbReference>
<keyword evidence="8" id="KW-0521">NADP</keyword>
<dbReference type="GO" id="GO:0005789">
    <property type="term" value="C:endoplasmic reticulum membrane"/>
    <property type="evidence" value="ECO:0007669"/>
    <property type="project" value="UniProtKB-SubCell"/>
</dbReference>
<comment type="similarity">
    <text evidence="3">Belongs to the steroid 5-alpha reductase family.</text>
</comment>
<sequence>VLLFVIPSPYGKTLRTDWYLGPHLPARACWFLFETPNLIWCAVGLGQRMASRQSPHAAPGWPPWPNFILLVLFTLHYTQRTILYPLRMTTQSQPIPALVAALAIFFTTINGYLQVSGLLEFHHLPPGYGTNPVFGAGVCLFLYGASINLQSDATLRRLKAQGKGYQIPRGGWFERLSAPHYFGELLEWTGFGIAARGSLATVAFVIFTAANLIPRGVAHHAWYRSKFPDYPRRRYAVLPGTW</sequence>
<dbReference type="GeneID" id="7199349"/>
<dbReference type="AlphaFoldDB" id="B7GEG4"/>
<evidence type="ECO:0000256" key="3">
    <source>
        <dbReference type="ARBA" id="ARBA00007742"/>
    </source>
</evidence>
<dbReference type="RefSeq" id="XP_002185517.1">
    <property type="nucleotide sequence ID" value="XM_002185481.1"/>
</dbReference>
<dbReference type="HOGENOM" id="CLU_065395_1_0_1"/>
<dbReference type="PROSITE" id="PS50244">
    <property type="entry name" value="S5A_REDUCTASE"/>
    <property type="match status" value="1"/>
</dbReference>
<keyword evidence="10" id="KW-0560">Oxidoreductase</keyword>
<dbReference type="KEGG" id="pti:PHATRDRAFT_17044"/>
<dbReference type="InterPro" id="IPR001104">
    <property type="entry name" value="3-oxo-5_a-steroid_4-DH_C"/>
</dbReference>
<evidence type="ECO:0000256" key="7">
    <source>
        <dbReference type="ARBA" id="ARBA00022848"/>
    </source>
</evidence>
<dbReference type="GO" id="GO:0030154">
    <property type="term" value="P:cell differentiation"/>
    <property type="evidence" value="ECO:0007669"/>
    <property type="project" value="UniProtKB-KW"/>
</dbReference>
<dbReference type="Gene3D" id="1.20.120.1630">
    <property type="match status" value="1"/>
</dbReference>
<evidence type="ECO:0000256" key="1">
    <source>
        <dbReference type="ARBA" id="ARBA00004477"/>
    </source>
</evidence>
<evidence type="ECO:0000256" key="10">
    <source>
        <dbReference type="ARBA" id="ARBA00023002"/>
    </source>
</evidence>
<evidence type="ECO:0000256" key="2">
    <source>
        <dbReference type="ARBA" id="ARBA00004524"/>
    </source>
</evidence>
<keyword evidence="9 13" id="KW-1133">Transmembrane helix</keyword>
<protein>
    <submittedName>
        <fullName evidence="15">De-etiolated 2 like protein</fullName>
    </submittedName>
</protein>
<dbReference type="eggNOG" id="KOG1638">
    <property type="taxonomic scope" value="Eukaryota"/>
</dbReference>
<evidence type="ECO:0000256" key="11">
    <source>
        <dbReference type="ARBA" id="ARBA00023098"/>
    </source>
</evidence>
<feature type="domain" description="3-oxo-5-alpha-steroid 4-dehydrogenase C-terminal" evidence="14">
    <location>
        <begin position="94"/>
        <end position="241"/>
    </location>
</feature>
<reference evidence="16" key="2">
    <citation type="submission" date="2008-08" db="EMBL/GenBank/DDBJ databases">
        <authorList>
            <consortium name="Diatom Consortium"/>
            <person name="Grigoriev I."/>
            <person name="Grimwood J."/>
            <person name="Kuo A."/>
            <person name="Otillar R.P."/>
            <person name="Salamov A."/>
            <person name="Detter J.C."/>
            <person name="Lindquist E."/>
            <person name="Shapiro H."/>
            <person name="Lucas S."/>
            <person name="Glavina del Rio T."/>
            <person name="Pitluck S."/>
            <person name="Rokhsar D."/>
            <person name="Bowler C."/>
        </authorList>
    </citation>
    <scope>GENOME REANNOTATION</scope>
    <source>
        <strain evidence="16">CCAP 1055/1</strain>
    </source>
</reference>
<evidence type="ECO:0000313" key="16">
    <source>
        <dbReference type="Proteomes" id="UP000000759"/>
    </source>
</evidence>
<feature type="transmembrane region" description="Helical" evidence="13">
    <location>
        <begin position="95"/>
        <end position="113"/>
    </location>
</feature>